<accession>A0A399T569</accession>
<evidence type="ECO:0000313" key="2">
    <source>
        <dbReference type="EMBL" id="RIJ50958.1"/>
    </source>
</evidence>
<dbReference type="AlphaFoldDB" id="A0A399T569"/>
<reference evidence="2 3" key="1">
    <citation type="submission" date="2018-08" db="EMBL/GenBank/DDBJ databases">
        <title>Genome Sequence of Clavibacter michiganensis Subspecies type strains, and the Atypical Peach-Colored Strains Isolated from Tomato.</title>
        <authorList>
            <person name="Osdaghi E."/>
            <person name="Portier P."/>
            <person name="Briand M."/>
            <person name="Jacques M.-A."/>
        </authorList>
    </citation>
    <scope>NUCLEOTIDE SEQUENCE [LARGE SCALE GENOMIC DNA]</scope>
    <source>
        <strain evidence="2 3">CFBP 8615</strain>
    </source>
</reference>
<organism evidence="2 3">
    <name type="scientific">Clavibacter lycopersici</name>
    <dbReference type="NCBI Taxonomy" id="2301718"/>
    <lineage>
        <taxon>Bacteria</taxon>
        <taxon>Bacillati</taxon>
        <taxon>Actinomycetota</taxon>
        <taxon>Actinomycetes</taxon>
        <taxon>Micrococcales</taxon>
        <taxon>Microbacteriaceae</taxon>
        <taxon>Clavibacter</taxon>
    </lineage>
</organism>
<name>A0A399T569_9MICO</name>
<keyword evidence="3" id="KW-1185">Reference proteome</keyword>
<dbReference type="Proteomes" id="UP000266484">
    <property type="component" value="Unassembled WGS sequence"/>
</dbReference>
<comment type="caution">
    <text evidence="2">The sequence shown here is derived from an EMBL/GenBank/DDBJ whole genome shotgun (WGS) entry which is preliminary data.</text>
</comment>
<sequence length="153" mass="15685">MPPTPPPVSHPLEATALGPPTVVLILSGAVPAPSAAPVGAEERAEAAVVARAEARGELVRLRAGIHVERASWEAVSARDRHLLRIRALARVSVAPVALGGPSAAAVHGLPRLAPWPQQVTLLDVPGLPPGRRAGTRIVRDPSGGRSALVRTAG</sequence>
<dbReference type="EMBL" id="QWGT01000158">
    <property type="protein sequence ID" value="RIJ50958.1"/>
    <property type="molecule type" value="Genomic_DNA"/>
</dbReference>
<protein>
    <submittedName>
        <fullName evidence="2">Uncharacterized protein</fullName>
    </submittedName>
</protein>
<evidence type="ECO:0000313" key="3">
    <source>
        <dbReference type="Proteomes" id="UP000266484"/>
    </source>
</evidence>
<evidence type="ECO:0000256" key="1">
    <source>
        <dbReference type="SAM" id="MobiDB-lite"/>
    </source>
</evidence>
<proteinExistence type="predicted"/>
<feature type="region of interest" description="Disordered" evidence="1">
    <location>
        <begin position="130"/>
        <end position="153"/>
    </location>
</feature>
<gene>
    <name evidence="2" type="ORF">DZG00_10710</name>
</gene>
<feature type="non-terminal residue" evidence="2">
    <location>
        <position position="153"/>
    </location>
</feature>